<keyword evidence="4" id="KW-0479">Metal-binding</keyword>
<dbReference type="Proteomes" id="UP000229757">
    <property type="component" value="Chromosome"/>
</dbReference>
<sequence>MSFEFAPWPLPANVQAGWTTRQGGVSQAPFGSFNLAHHVGESASTVATNRRLLRQRLPGAPTVTWLHQTHTNRVVHVAAADPQQGQDGSYCTAVGSACCVMTADCLPVFFWRADGAQVAIAHAGWRGLADHILLATLANFDRADRVYCGIGPAIGPKAFEVGPEVRAMFNSWPGYEQFFTPRGSKYLCDLAGLAASQLTAAGVQRVYRSNACTVQNPELYYSYRRDGQTGRMANLIWKMAR</sequence>
<dbReference type="AlphaFoldDB" id="A0A2K8KLH5"/>
<keyword evidence="6" id="KW-0862">Zinc</keyword>
<gene>
    <name evidence="11" type="ORF">REIFOR_00427</name>
</gene>
<keyword evidence="12" id="KW-1185">Reference proteome</keyword>
<comment type="catalytic activity">
    <reaction evidence="9">
        <text>S-methyl-5'-thioadenosine + phosphate = 5-(methylsulfanyl)-alpha-D-ribose 1-phosphate + adenine</text>
        <dbReference type="Rhea" id="RHEA:11852"/>
        <dbReference type="ChEBI" id="CHEBI:16708"/>
        <dbReference type="ChEBI" id="CHEBI:17509"/>
        <dbReference type="ChEBI" id="CHEBI:43474"/>
        <dbReference type="ChEBI" id="CHEBI:58533"/>
        <dbReference type="EC" id="2.4.2.28"/>
    </reaction>
    <physiologicalReaction direction="left-to-right" evidence="9">
        <dbReference type="Rhea" id="RHEA:11853"/>
    </physiologicalReaction>
</comment>
<evidence type="ECO:0000313" key="12">
    <source>
        <dbReference type="Proteomes" id="UP000229757"/>
    </source>
</evidence>
<dbReference type="PANTHER" id="PTHR30616:SF2">
    <property type="entry name" value="PURINE NUCLEOSIDE PHOSPHORYLASE LACC1"/>
    <property type="match status" value="1"/>
</dbReference>
<evidence type="ECO:0000256" key="8">
    <source>
        <dbReference type="ARBA" id="ARBA00048968"/>
    </source>
</evidence>
<evidence type="ECO:0000256" key="2">
    <source>
        <dbReference type="ARBA" id="ARBA00007353"/>
    </source>
</evidence>
<reference evidence="11 12" key="1">
    <citation type="journal article" date="2017" name="Environ. Microbiol.">
        <title>Genomic and physiological analyses of 'Reinekea forsetii' reveal a versatile opportunistic lifestyle during spring algae blooms.</title>
        <authorList>
            <person name="Avci B."/>
            <person name="Hahnke R.L."/>
            <person name="Chafee M."/>
            <person name="Fischer T."/>
            <person name="Gruber-Vodicka H."/>
            <person name="Tegetmeyer H.E."/>
            <person name="Harder J."/>
            <person name="Fuchs B.M."/>
            <person name="Amann R.I."/>
            <person name="Teeling H."/>
        </authorList>
    </citation>
    <scope>NUCLEOTIDE SEQUENCE [LARGE SCALE GENOMIC DNA]</scope>
    <source>
        <strain evidence="11 12">Hel1_31_D35</strain>
    </source>
</reference>
<keyword evidence="3" id="KW-0808">Transferase</keyword>
<dbReference type="GO" id="GO:0016787">
    <property type="term" value="F:hydrolase activity"/>
    <property type="evidence" value="ECO:0007669"/>
    <property type="project" value="UniProtKB-KW"/>
</dbReference>
<dbReference type="SUPFAM" id="SSF64438">
    <property type="entry name" value="CNF1/YfiH-like putative cysteine hydrolases"/>
    <property type="match status" value="1"/>
</dbReference>
<comment type="similarity">
    <text evidence="2 10">Belongs to the purine nucleoside phosphorylase YfiH/LACC1 family.</text>
</comment>
<dbReference type="EMBL" id="CP011797">
    <property type="protein sequence ID" value="ATX75602.1"/>
    <property type="molecule type" value="Genomic_DNA"/>
</dbReference>
<protein>
    <recommendedName>
        <fullName evidence="10">Purine nucleoside phosphorylase</fullName>
    </recommendedName>
</protein>
<evidence type="ECO:0000256" key="5">
    <source>
        <dbReference type="ARBA" id="ARBA00022801"/>
    </source>
</evidence>
<evidence type="ECO:0000256" key="10">
    <source>
        <dbReference type="RuleBase" id="RU361274"/>
    </source>
</evidence>
<name>A0A2K8KLH5_9GAMM</name>
<dbReference type="InterPro" id="IPR003730">
    <property type="entry name" value="Cu_polyphenol_OxRdtase"/>
</dbReference>
<dbReference type="GO" id="GO:0005507">
    <property type="term" value="F:copper ion binding"/>
    <property type="evidence" value="ECO:0007669"/>
    <property type="project" value="TreeGrafter"/>
</dbReference>
<evidence type="ECO:0000313" key="11">
    <source>
        <dbReference type="EMBL" id="ATX75602.1"/>
    </source>
</evidence>
<dbReference type="CDD" id="cd16833">
    <property type="entry name" value="YfiH"/>
    <property type="match status" value="1"/>
</dbReference>
<evidence type="ECO:0000256" key="3">
    <source>
        <dbReference type="ARBA" id="ARBA00022679"/>
    </source>
</evidence>
<accession>A0A2K8KLH5</accession>
<organism evidence="11 12">
    <name type="scientific">Reinekea forsetii</name>
    <dbReference type="NCBI Taxonomy" id="1336806"/>
    <lineage>
        <taxon>Bacteria</taxon>
        <taxon>Pseudomonadati</taxon>
        <taxon>Pseudomonadota</taxon>
        <taxon>Gammaproteobacteria</taxon>
        <taxon>Oceanospirillales</taxon>
        <taxon>Saccharospirillaceae</taxon>
        <taxon>Reinekea</taxon>
    </lineage>
</organism>
<comment type="catalytic activity">
    <reaction evidence="8">
        <text>adenosine + phosphate = alpha-D-ribose 1-phosphate + adenine</text>
        <dbReference type="Rhea" id="RHEA:27642"/>
        <dbReference type="ChEBI" id="CHEBI:16335"/>
        <dbReference type="ChEBI" id="CHEBI:16708"/>
        <dbReference type="ChEBI" id="CHEBI:43474"/>
        <dbReference type="ChEBI" id="CHEBI:57720"/>
        <dbReference type="EC" id="2.4.2.1"/>
    </reaction>
    <physiologicalReaction direction="left-to-right" evidence="8">
        <dbReference type="Rhea" id="RHEA:27643"/>
    </physiologicalReaction>
</comment>
<dbReference type="GO" id="GO:0017061">
    <property type="term" value="F:S-methyl-5-thioadenosine phosphorylase activity"/>
    <property type="evidence" value="ECO:0007669"/>
    <property type="project" value="UniProtKB-EC"/>
</dbReference>
<comment type="catalytic activity">
    <reaction evidence="7">
        <text>adenosine + H2O + H(+) = inosine + NH4(+)</text>
        <dbReference type="Rhea" id="RHEA:24408"/>
        <dbReference type="ChEBI" id="CHEBI:15377"/>
        <dbReference type="ChEBI" id="CHEBI:15378"/>
        <dbReference type="ChEBI" id="CHEBI:16335"/>
        <dbReference type="ChEBI" id="CHEBI:17596"/>
        <dbReference type="ChEBI" id="CHEBI:28938"/>
        <dbReference type="EC" id="3.5.4.4"/>
    </reaction>
    <physiologicalReaction direction="left-to-right" evidence="7">
        <dbReference type="Rhea" id="RHEA:24409"/>
    </physiologicalReaction>
</comment>
<dbReference type="PANTHER" id="PTHR30616">
    <property type="entry name" value="UNCHARACTERIZED PROTEIN YFIH"/>
    <property type="match status" value="1"/>
</dbReference>
<dbReference type="InterPro" id="IPR011324">
    <property type="entry name" value="Cytotoxic_necrot_fac-like_cat"/>
</dbReference>
<comment type="catalytic activity">
    <reaction evidence="1">
        <text>inosine + phosphate = alpha-D-ribose 1-phosphate + hypoxanthine</text>
        <dbReference type="Rhea" id="RHEA:27646"/>
        <dbReference type="ChEBI" id="CHEBI:17368"/>
        <dbReference type="ChEBI" id="CHEBI:17596"/>
        <dbReference type="ChEBI" id="CHEBI:43474"/>
        <dbReference type="ChEBI" id="CHEBI:57720"/>
        <dbReference type="EC" id="2.4.2.1"/>
    </reaction>
    <physiologicalReaction direction="left-to-right" evidence="1">
        <dbReference type="Rhea" id="RHEA:27647"/>
    </physiologicalReaction>
</comment>
<proteinExistence type="inferred from homology"/>
<dbReference type="KEGG" id="rfo:REIFOR_00427"/>
<evidence type="ECO:0000256" key="1">
    <source>
        <dbReference type="ARBA" id="ARBA00000553"/>
    </source>
</evidence>
<evidence type="ECO:0000256" key="4">
    <source>
        <dbReference type="ARBA" id="ARBA00022723"/>
    </source>
</evidence>
<dbReference type="InterPro" id="IPR038371">
    <property type="entry name" value="Cu_polyphenol_OxRdtase_sf"/>
</dbReference>
<dbReference type="Pfam" id="PF02578">
    <property type="entry name" value="Cu-oxidase_4"/>
    <property type="match status" value="1"/>
</dbReference>
<evidence type="ECO:0000256" key="9">
    <source>
        <dbReference type="ARBA" id="ARBA00049893"/>
    </source>
</evidence>
<dbReference type="OrthoDB" id="4279at2"/>
<evidence type="ECO:0000256" key="6">
    <source>
        <dbReference type="ARBA" id="ARBA00022833"/>
    </source>
</evidence>
<evidence type="ECO:0000256" key="7">
    <source>
        <dbReference type="ARBA" id="ARBA00047989"/>
    </source>
</evidence>
<dbReference type="Gene3D" id="3.60.140.10">
    <property type="entry name" value="CNF1/YfiH-like putative cysteine hydrolases"/>
    <property type="match status" value="1"/>
</dbReference>
<keyword evidence="5" id="KW-0378">Hydrolase</keyword>
<dbReference type="RefSeq" id="WP_100255996.1">
    <property type="nucleotide sequence ID" value="NZ_CP011797.1"/>
</dbReference>
<dbReference type="NCBIfam" id="TIGR00726">
    <property type="entry name" value="peptidoglycan editing factor PgeF"/>
    <property type="match status" value="1"/>
</dbReference>